<geneLocation type="plasmid" evidence="2 3">
    <name>Cy782202</name>
</geneLocation>
<accession>E0UN04</accession>
<sequence length="402" mass="46943">MLFAWLVNQVTEEFKTSGWVIHRRPLIKYITIFGYLKIPSPYLWNRKFKKGVSLVAEKFLINHSNASLGVKRALTEFGIEESFQGAAKRFEEHYGFAIEKNALSRKVKTIASLGQEYIESRFEKLRTEKANNEFFKQEFPRLIVELDGCQIRTGINFLSEQLELTQKRKIKKKTRKIDWREVRVGFARQVNNKLERTFVAKMDKYPVLAQQLKSAAIDQGWGQKTEVTGIGDGGNGLREALELEFPKFNFILDRIHLKQHIYQAADAVELTGINREMWTSHLISLIDRGKAKKAIKFINRYFHAHKGRKKLENLSNYLERFQDACYYNLYKIQGLPIGSGEIESAHRYIPQKRLKLPGATWHPDSINPMLALRIIRANDWWNDFWNYLAQNPMVEIPKFEGN</sequence>
<dbReference type="InterPro" id="IPR009620">
    <property type="entry name" value="UPF0236"/>
</dbReference>
<organism evidence="2 3">
    <name type="scientific">Gloeothece verrucosa (strain PCC 7822)</name>
    <name type="common">Cyanothece sp. (strain PCC 7822)</name>
    <dbReference type="NCBI Taxonomy" id="497965"/>
    <lineage>
        <taxon>Bacteria</taxon>
        <taxon>Bacillati</taxon>
        <taxon>Cyanobacteriota</taxon>
        <taxon>Cyanophyceae</taxon>
        <taxon>Oscillatoriophycideae</taxon>
        <taxon>Chroococcales</taxon>
        <taxon>Aphanothecaceae</taxon>
        <taxon>Gloeothece</taxon>
        <taxon>Gloeothece verrucosa</taxon>
    </lineage>
</organism>
<dbReference type="HOGENOM" id="CLU_071239_0_0_3"/>
<dbReference type="KEGG" id="cyj:Cyan7822_6575"/>
<dbReference type="Proteomes" id="UP000008206">
    <property type="component" value="Plasmid Cy782202"/>
</dbReference>
<keyword evidence="3" id="KW-1185">Reference proteome</keyword>
<dbReference type="EMBL" id="CP002200">
    <property type="protein sequence ID" value="ADN18334.1"/>
    <property type="molecule type" value="Genomic_DNA"/>
</dbReference>
<keyword evidence="2" id="KW-0614">Plasmid</keyword>
<evidence type="ECO:0000313" key="3">
    <source>
        <dbReference type="Proteomes" id="UP000008206"/>
    </source>
</evidence>
<dbReference type="Pfam" id="PF06782">
    <property type="entry name" value="UPF0236"/>
    <property type="match status" value="1"/>
</dbReference>
<proteinExistence type="inferred from homology"/>
<reference evidence="3" key="1">
    <citation type="journal article" date="2011" name="MBio">
        <title>Novel metabolic attributes of the genus Cyanothece, comprising a group of unicellular nitrogen-fixing Cyanobacteria.</title>
        <authorList>
            <person name="Bandyopadhyay A."/>
            <person name="Elvitigala T."/>
            <person name="Welsh E."/>
            <person name="Stockel J."/>
            <person name="Liberton M."/>
            <person name="Min H."/>
            <person name="Sherman L.A."/>
            <person name="Pakrasi H.B."/>
        </authorList>
    </citation>
    <scope>NUCLEOTIDE SEQUENCE [LARGE SCALE GENOMIC DNA]</scope>
    <source>
        <strain evidence="3">PCC 7822</strain>
        <plasmid evidence="3">Cy782202</plasmid>
    </source>
</reference>
<name>E0UN04_GLOV7</name>
<evidence type="ECO:0000256" key="1">
    <source>
        <dbReference type="ARBA" id="ARBA00006539"/>
    </source>
</evidence>
<dbReference type="AlphaFoldDB" id="E0UN04"/>
<evidence type="ECO:0000313" key="2">
    <source>
        <dbReference type="EMBL" id="ADN18334.1"/>
    </source>
</evidence>
<protein>
    <recommendedName>
        <fullName evidence="4">Transposase</fullName>
    </recommendedName>
</protein>
<comment type="similarity">
    <text evidence="1">Belongs to the UPF0236 family.</text>
</comment>
<gene>
    <name evidence="2" type="ordered locus">Cyan7822_6575</name>
</gene>
<evidence type="ECO:0008006" key="4">
    <source>
        <dbReference type="Google" id="ProtNLM"/>
    </source>
</evidence>